<evidence type="ECO:0000313" key="3">
    <source>
        <dbReference type="Proteomes" id="UP001156691"/>
    </source>
</evidence>
<name>A0ABQ5W2N1_9HYPH</name>
<proteinExistence type="predicted"/>
<feature type="region of interest" description="Disordered" evidence="1">
    <location>
        <begin position="30"/>
        <end position="51"/>
    </location>
</feature>
<comment type="caution">
    <text evidence="2">The sequence shown here is derived from an EMBL/GenBank/DDBJ whole genome shotgun (WGS) entry which is preliminary data.</text>
</comment>
<reference evidence="3" key="1">
    <citation type="journal article" date="2019" name="Int. J. Syst. Evol. Microbiol.">
        <title>The Global Catalogue of Microorganisms (GCM) 10K type strain sequencing project: providing services to taxonomists for standard genome sequencing and annotation.</title>
        <authorList>
            <consortium name="The Broad Institute Genomics Platform"/>
            <consortium name="The Broad Institute Genome Sequencing Center for Infectious Disease"/>
            <person name="Wu L."/>
            <person name="Ma J."/>
        </authorList>
    </citation>
    <scope>NUCLEOTIDE SEQUENCE [LARGE SCALE GENOMIC DNA]</scope>
    <source>
        <strain evidence="3">NBRC 112416</strain>
    </source>
</reference>
<dbReference type="Proteomes" id="UP001156691">
    <property type="component" value="Unassembled WGS sequence"/>
</dbReference>
<accession>A0ABQ5W2N1</accession>
<dbReference type="RefSeq" id="WP_284339531.1">
    <property type="nucleotide sequence ID" value="NZ_BSNS01000007.1"/>
</dbReference>
<sequence length="124" mass="13811">MHTLPETLHKGMKVYDSTNDEIGVVEDFKFSDEDPSTPGLEQTDVNPTDVDRDDDLVTIMARAFAGEDNLSDELKEKLLREGFVRLDAEGLFAADRYITPDQIEGADGDRLLLSVPKSALMKTH</sequence>
<evidence type="ECO:0000256" key="1">
    <source>
        <dbReference type="SAM" id="MobiDB-lite"/>
    </source>
</evidence>
<gene>
    <name evidence="2" type="ORF">GCM10010862_13520</name>
</gene>
<protein>
    <recommendedName>
        <fullName evidence="4">PRC-barrel domain-containing protein</fullName>
    </recommendedName>
</protein>
<dbReference type="EMBL" id="BSNS01000007">
    <property type="protein sequence ID" value="GLQ54093.1"/>
    <property type="molecule type" value="Genomic_DNA"/>
</dbReference>
<keyword evidence="3" id="KW-1185">Reference proteome</keyword>
<organism evidence="2 3">
    <name type="scientific">Devosia nitrariae</name>
    <dbReference type="NCBI Taxonomy" id="2071872"/>
    <lineage>
        <taxon>Bacteria</taxon>
        <taxon>Pseudomonadati</taxon>
        <taxon>Pseudomonadota</taxon>
        <taxon>Alphaproteobacteria</taxon>
        <taxon>Hyphomicrobiales</taxon>
        <taxon>Devosiaceae</taxon>
        <taxon>Devosia</taxon>
    </lineage>
</organism>
<evidence type="ECO:0008006" key="4">
    <source>
        <dbReference type="Google" id="ProtNLM"/>
    </source>
</evidence>
<evidence type="ECO:0000313" key="2">
    <source>
        <dbReference type="EMBL" id="GLQ54093.1"/>
    </source>
</evidence>